<dbReference type="GeneID" id="106745809"/>
<evidence type="ECO:0000256" key="6">
    <source>
        <dbReference type="ARBA" id="ARBA00022792"/>
    </source>
</evidence>
<evidence type="ECO:0000256" key="9">
    <source>
        <dbReference type="ARBA" id="ARBA00023128"/>
    </source>
</evidence>
<organism evidence="13 14">
    <name type="scientific">Dinoponera quadriceps</name>
    <name type="common">South American ant</name>
    <dbReference type="NCBI Taxonomy" id="609295"/>
    <lineage>
        <taxon>Eukaryota</taxon>
        <taxon>Metazoa</taxon>
        <taxon>Ecdysozoa</taxon>
        <taxon>Arthropoda</taxon>
        <taxon>Hexapoda</taxon>
        <taxon>Insecta</taxon>
        <taxon>Pterygota</taxon>
        <taxon>Neoptera</taxon>
        <taxon>Endopterygota</taxon>
        <taxon>Hymenoptera</taxon>
        <taxon>Apocrita</taxon>
        <taxon>Aculeata</taxon>
        <taxon>Formicoidea</taxon>
        <taxon>Formicidae</taxon>
        <taxon>Ponerinae</taxon>
        <taxon>Ponerini</taxon>
        <taxon>Dinoponera</taxon>
    </lineage>
</organism>
<dbReference type="OrthoDB" id="6329847at2759"/>
<dbReference type="Proteomes" id="UP000515204">
    <property type="component" value="Unplaced"/>
</dbReference>
<keyword evidence="10 11" id="KW-0472">Membrane</keyword>
<comment type="function">
    <text evidence="11">Accessory subunit of the mitochondrial membrane respiratory chain NADH dehydrogenase (Complex I), that is believed not to be involved in catalysis. Complex I functions in the transfer of electrons from NADH to the respiratory chain. The immediate electron acceptor for the enzyme is believed to be ubiquinone.</text>
</comment>
<protein>
    <recommendedName>
        <fullName evidence="11">NADH dehydrogenase [ubiquinone] 1 subunit C2</fullName>
    </recommendedName>
</protein>
<dbReference type="PANTHER" id="PTHR13099:SF0">
    <property type="entry name" value="NADH DEHYDROGENASE [UBIQUINONE] 1 SUBUNIT C2-RELATED"/>
    <property type="match status" value="1"/>
</dbReference>
<evidence type="ECO:0000256" key="8">
    <source>
        <dbReference type="ARBA" id="ARBA00022989"/>
    </source>
</evidence>
<gene>
    <name evidence="14" type="primary">LOC106745809</name>
</gene>
<evidence type="ECO:0000256" key="2">
    <source>
        <dbReference type="ARBA" id="ARBA00008674"/>
    </source>
</evidence>
<evidence type="ECO:0000313" key="14">
    <source>
        <dbReference type="RefSeq" id="XP_014477241.1"/>
    </source>
</evidence>
<comment type="similarity">
    <text evidence="2 11">Belongs to the complex I NDUFC2 subunit family.</text>
</comment>
<dbReference type="GO" id="GO:0006120">
    <property type="term" value="P:mitochondrial electron transport, NADH to ubiquinone"/>
    <property type="evidence" value="ECO:0007669"/>
    <property type="project" value="InterPro"/>
</dbReference>
<evidence type="ECO:0000313" key="13">
    <source>
        <dbReference type="Proteomes" id="UP000515204"/>
    </source>
</evidence>
<feature type="transmembrane region" description="Helical" evidence="12">
    <location>
        <begin position="59"/>
        <end position="81"/>
    </location>
</feature>
<evidence type="ECO:0000256" key="10">
    <source>
        <dbReference type="ARBA" id="ARBA00023136"/>
    </source>
</evidence>
<dbReference type="RefSeq" id="XP_014477241.1">
    <property type="nucleotide sequence ID" value="XM_014621755.1"/>
</dbReference>
<dbReference type="KEGG" id="dqu:106745809"/>
<keyword evidence="8 12" id="KW-1133">Transmembrane helix</keyword>
<evidence type="ECO:0000256" key="4">
    <source>
        <dbReference type="ARBA" id="ARBA00022660"/>
    </source>
</evidence>
<comment type="subcellular location">
    <subcellularLocation>
        <location evidence="1">Mitochondrion inner membrane</location>
        <topology evidence="1">Single-pass membrane protein</topology>
        <orientation evidence="1">Matrix side</orientation>
    </subcellularLocation>
</comment>
<evidence type="ECO:0000256" key="5">
    <source>
        <dbReference type="ARBA" id="ARBA00022692"/>
    </source>
</evidence>
<dbReference type="CTD" id="33528"/>
<dbReference type="PANTHER" id="PTHR13099">
    <property type="entry name" value="NADH-UBIQUINONE OXIDOREDUCTASE SUBUNIT B14.5B"/>
    <property type="match status" value="1"/>
</dbReference>
<dbReference type="GO" id="GO:0005743">
    <property type="term" value="C:mitochondrial inner membrane"/>
    <property type="evidence" value="ECO:0007669"/>
    <property type="project" value="UniProtKB-SubCell"/>
</dbReference>
<keyword evidence="13" id="KW-1185">Reference proteome</keyword>
<dbReference type="Pfam" id="PF06374">
    <property type="entry name" value="NDUF_C2"/>
    <property type="match status" value="1"/>
</dbReference>
<keyword evidence="7 11" id="KW-0249">Electron transport</keyword>
<sequence>MDKERYSENPDIEWALDLLRPESDTYEPNILRKYTGEFVFVGAGAGLGCFRNYVNRRPLYAGLQFHAAFMAAGFVVAKLLIRVVDHFKAERDTRLRTYVKLHPELFPKPERVKYKDIFKPWSPIR</sequence>
<dbReference type="AlphaFoldDB" id="A0A6P3XFL0"/>
<accession>A0A6P3XFL0</accession>
<evidence type="ECO:0000256" key="11">
    <source>
        <dbReference type="PIRNR" id="PIRNR017834"/>
    </source>
</evidence>
<keyword evidence="5 12" id="KW-0812">Transmembrane</keyword>
<evidence type="ECO:0000256" key="12">
    <source>
        <dbReference type="SAM" id="Phobius"/>
    </source>
</evidence>
<dbReference type="PIRSF" id="PIRSF017834">
    <property type="entry name" value="NADH-UbQ_OxRdtase_b14.5b"/>
    <property type="match status" value="1"/>
</dbReference>
<evidence type="ECO:0000256" key="1">
    <source>
        <dbReference type="ARBA" id="ARBA00004298"/>
    </source>
</evidence>
<name>A0A6P3XFL0_DINQU</name>
<keyword evidence="9 11" id="KW-0496">Mitochondrion</keyword>
<evidence type="ECO:0000256" key="3">
    <source>
        <dbReference type="ARBA" id="ARBA00022448"/>
    </source>
</evidence>
<proteinExistence type="inferred from homology"/>
<keyword evidence="3 11" id="KW-0813">Transport</keyword>
<reference evidence="14" key="1">
    <citation type="submission" date="2025-08" db="UniProtKB">
        <authorList>
            <consortium name="RefSeq"/>
        </authorList>
    </citation>
    <scope>IDENTIFICATION</scope>
</reference>
<evidence type="ECO:0000256" key="7">
    <source>
        <dbReference type="ARBA" id="ARBA00022982"/>
    </source>
</evidence>
<keyword evidence="4 11" id="KW-0679">Respiratory chain</keyword>
<dbReference type="InterPro" id="IPR009423">
    <property type="entry name" value="NDUC2"/>
</dbReference>
<keyword evidence="6 11" id="KW-0999">Mitochondrion inner membrane</keyword>